<dbReference type="SUPFAM" id="SSF49842">
    <property type="entry name" value="TNF-like"/>
    <property type="match status" value="1"/>
</dbReference>
<name>A0A484CP69_PERFV</name>
<reference evidence="6 7" key="1">
    <citation type="submission" date="2019-01" db="EMBL/GenBank/DDBJ databases">
        <title>A chromosome-scale genome assembly of the yellow perch, Perca flavescens.</title>
        <authorList>
            <person name="Feron R."/>
            <person name="Morvezen R."/>
            <person name="Bestin A."/>
            <person name="Haffray P."/>
            <person name="Klopp C."/>
            <person name="Zahm M."/>
            <person name="Cabau C."/>
            <person name="Roques C."/>
            <person name="Donnadieu C."/>
            <person name="Bouchez O."/>
            <person name="Christie M."/>
            <person name="Larson W."/>
            <person name="Guiguen Y."/>
        </authorList>
    </citation>
    <scope>NUCLEOTIDE SEQUENCE [LARGE SCALE GENOMIC DNA]</scope>
    <source>
        <strain evidence="6">YP-PL-M2</strain>
        <tissue evidence="6">Blood</tissue>
    </source>
</reference>
<feature type="domain" description="C1q" evidence="5">
    <location>
        <begin position="60"/>
        <end position="200"/>
    </location>
</feature>
<dbReference type="Pfam" id="PF00386">
    <property type="entry name" value="C1q"/>
    <property type="match status" value="1"/>
</dbReference>
<dbReference type="InterPro" id="IPR008983">
    <property type="entry name" value="Tumour_necrosis_fac-like_dom"/>
</dbReference>
<feature type="chain" id="PRO_5019845498" description="C1q domain-containing protein" evidence="4">
    <location>
        <begin position="22"/>
        <end position="200"/>
    </location>
</feature>
<evidence type="ECO:0000259" key="5">
    <source>
        <dbReference type="PROSITE" id="PS50871"/>
    </source>
</evidence>
<keyword evidence="3 4" id="KW-0732">Signal</keyword>
<accession>A0A484CP69</accession>
<dbReference type="SMART" id="SM00110">
    <property type="entry name" value="C1Q"/>
    <property type="match status" value="1"/>
</dbReference>
<dbReference type="PROSITE" id="PS50871">
    <property type="entry name" value="C1Q"/>
    <property type="match status" value="1"/>
</dbReference>
<evidence type="ECO:0000256" key="3">
    <source>
        <dbReference type="ARBA" id="ARBA00022729"/>
    </source>
</evidence>
<proteinExistence type="predicted"/>
<sequence length="200" mass="21685">MKISVSFTLWLLLGAVSPSESTDYQKTFPQDIYAALREMTASLVQLKADVMTMQREFLQTQGRQVAFSASLLVGGQAANLGPFPSPPTLVFQNVITNIGNAYNSSSGVFTAPVRGAYNFEWTVGAYGDGSHGSAAWLVRNSDQVFMAYEYQTSGFMSSSKAVTLLLKVGDVVSVHLAANTLAFDNDNHHTTFSGFLLFPM</sequence>
<dbReference type="Gene3D" id="2.60.120.40">
    <property type="match status" value="1"/>
</dbReference>
<feature type="signal peptide" evidence="4">
    <location>
        <begin position="1"/>
        <end position="21"/>
    </location>
</feature>
<keyword evidence="7" id="KW-1185">Reference proteome</keyword>
<evidence type="ECO:0000256" key="4">
    <source>
        <dbReference type="SAM" id="SignalP"/>
    </source>
</evidence>
<dbReference type="PANTHER" id="PTHR22923:SF102">
    <property type="entry name" value="CEREBELLIN 13-RELATED"/>
    <property type="match status" value="1"/>
</dbReference>
<keyword evidence="2" id="KW-0964">Secreted</keyword>
<dbReference type="PANTHER" id="PTHR22923">
    <property type="entry name" value="CEREBELLIN-RELATED"/>
    <property type="match status" value="1"/>
</dbReference>
<organism evidence="6 7">
    <name type="scientific">Perca flavescens</name>
    <name type="common">American yellow perch</name>
    <name type="synonym">Morone flavescens</name>
    <dbReference type="NCBI Taxonomy" id="8167"/>
    <lineage>
        <taxon>Eukaryota</taxon>
        <taxon>Metazoa</taxon>
        <taxon>Chordata</taxon>
        <taxon>Craniata</taxon>
        <taxon>Vertebrata</taxon>
        <taxon>Euteleostomi</taxon>
        <taxon>Actinopterygii</taxon>
        <taxon>Neopterygii</taxon>
        <taxon>Teleostei</taxon>
        <taxon>Neoteleostei</taxon>
        <taxon>Acanthomorphata</taxon>
        <taxon>Eupercaria</taxon>
        <taxon>Perciformes</taxon>
        <taxon>Percoidei</taxon>
        <taxon>Percidae</taxon>
        <taxon>Percinae</taxon>
        <taxon>Perca</taxon>
    </lineage>
</organism>
<protein>
    <recommendedName>
        <fullName evidence="5">C1q domain-containing protein</fullName>
    </recommendedName>
</protein>
<dbReference type="STRING" id="8167.A0A484CP69"/>
<dbReference type="InterPro" id="IPR001073">
    <property type="entry name" value="C1q_dom"/>
</dbReference>
<comment type="caution">
    <text evidence="6">The sequence shown here is derived from an EMBL/GenBank/DDBJ whole genome shotgun (WGS) entry which is preliminary data.</text>
</comment>
<gene>
    <name evidence="6" type="ORF">EPR50_G00142860</name>
</gene>
<evidence type="ECO:0000256" key="1">
    <source>
        <dbReference type="ARBA" id="ARBA00004613"/>
    </source>
</evidence>
<evidence type="ECO:0000256" key="2">
    <source>
        <dbReference type="ARBA" id="ARBA00022525"/>
    </source>
</evidence>
<evidence type="ECO:0000313" key="7">
    <source>
        <dbReference type="Proteomes" id="UP000295070"/>
    </source>
</evidence>
<dbReference type="PRINTS" id="PR00007">
    <property type="entry name" value="COMPLEMNTC1Q"/>
</dbReference>
<evidence type="ECO:0000313" key="6">
    <source>
        <dbReference type="EMBL" id="TDH05357.1"/>
    </source>
</evidence>
<dbReference type="InterPro" id="IPR050822">
    <property type="entry name" value="Cerebellin_Synaptic_Org"/>
</dbReference>
<dbReference type="AlphaFoldDB" id="A0A484CP69"/>
<comment type="subcellular location">
    <subcellularLocation>
        <location evidence="1">Secreted</location>
    </subcellularLocation>
</comment>
<dbReference type="GO" id="GO:0005576">
    <property type="term" value="C:extracellular region"/>
    <property type="evidence" value="ECO:0007669"/>
    <property type="project" value="UniProtKB-SubCell"/>
</dbReference>
<dbReference type="EMBL" id="SCKG01000013">
    <property type="protein sequence ID" value="TDH05357.1"/>
    <property type="molecule type" value="Genomic_DNA"/>
</dbReference>
<dbReference type="Proteomes" id="UP000295070">
    <property type="component" value="Chromosome 13"/>
</dbReference>